<dbReference type="HAMAP" id="MF_01527_B">
    <property type="entry name" value="GTP_cyclohydrol_B"/>
    <property type="match status" value="1"/>
</dbReference>
<dbReference type="Pfam" id="PF02649">
    <property type="entry name" value="GCHY-1"/>
    <property type="match status" value="1"/>
</dbReference>
<evidence type="ECO:0000313" key="4">
    <source>
        <dbReference type="Proteomes" id="UP000186469"/>
    </source>
</evidence>
<dbReference type="InterPro" id="IPR003801">
    <property type="entry name" value="GTP_cyclohydrolase_FolE2/MptA"/>
</dbReference>
<comment type="pathway">
    <text evidence="2">Cofactor biosynthesis; 7,8-dihydroneopterin triphosphate biosynthesis; 7,8-dihydroneopterin triphosphate from GTP: step 1/1.</text>
</comment>
<dbReference type="NCBIfam" id="NF010200">
    <property type="entry name" value="PRK13674.1-1"/>
    <property type="match status" value="1"/>
</dbReference>
<dbReference type="Proteomes" id="UP000186469">
    <property type="component" value="Unassembled WGS sequence"/>
</dbReference>
<keyword evidence="1 2" id="KW-0378">Hydrolase</keyword>
<dbReference type="AlphaFoldDB" id="A0A1M7TGB9"/>
<protein>
    <recommendedName>
        <fullName evidence="2">GTP cyclohydrolase FolE2</fullName>
        <ecNumber evidence="2">3.5.4.16</ecNumber>
    </recommendedName>
</protein>
<dbReference type="EMBL" id="FRDI01000011">
    <property type="protein sequence ID" value="SHN69658.1"/>
    <property type="molecule type" value="Genomic_DNA"/>
</dbReference>
<reference evidence="3 4" key="1">
    <citation type="submission" date="2016-12" db="EMBL/GenBank/DDBJ databases">
        <authorList>
            <person name="Song W.-J."/>
            <person name="Kurnit D.M."/>
        </authorList>
    </citation>
    <scope>NUCLEOTIDE SEQUENCE [LARGE SCALE GENOMIC DNA]</scope>
    <source>
        <strain evidence="3 4">DSM 11393</strain>
    </source>
</reference>
<dbReference type="EC" id="3.5.4.16" evidence="2"/>
<evidence type="ECO:0000256" key="2">
    <source>
        <dbReference type="HAMAP-Rule" id="MF_01527"/>
    </source>
</evidence>
<proteinExistence type="inferred from homology"/>
<dbReference type="Gene3D" id="3.10.270.10">
    <property type="entry name" value="Urate Oxidase"/>
    <property type="match status" value="1"/>
</dbReference>
<dbReference type="GO" id="GO:0046654">
    <property type="term" value="P:tetrahydrofolate biosynthetic process"/>
    <property type="evidence" value="ECO:0007669"/>
    <property type="project" value="UniProtKB-UniRule"/>
</dbReference>
<comment type="similarity">
    <text evidence="2">Belongs to the GTP cyclohydrolase IV family.</text>
</comment>
<organism evidence="3 4">
    <name type="scientific">Desulfovibrio litoralis DSM 11393</name>
    <dbReference type="NCBI Taxonomy" id="1121455"/>
    <lineage>
        <taxon>Bacteria</taxon>
        <taxon>Pseudomonadati</taxon>
        <taxon>Thermodesulfobacteriota</taxon>
        <taxon>Desulfovibrionia</taxon>
        <taxon>Desulfovibrionales</taxon>
        <taxon>Desulfovibrionaceae</taxon>
        <taxon>Desulfovibrio</taxon>
    </lineage>
</organism>
<comment type="catalytic activity">
    <reaction evidence="2">
        <text>GTP + H2O = 7,8-dihydroneopterin 3'-triphosphate + formate + H(+)</text>
        <dbReference type="Rhea" id="RHEA:17473"/>
        <dbReference type="ChEBI" id="CHEBI:15377"/>
        <dbReference type="ChEBI" id="CHEBI:15378"/>
        <dbReference type="ChEBI" id="CHEBI:15740"/>
        <dbReference type="ChEBI" id="CHEBI:37565"/>
        <dbReference type="ChEBI" id="CHEBI:58462"/>
        <dbReference type="EC" id="3.5.4.16"/>
    </reaction>
</comment>
<feature type="site" description="May be catalytically important" evidence="2">
    <location>
        <position position="146"/>
    </location>
</feature>
<keyword evidence="4" id="KW-1185">Reference proteome</keyword>
<gene>
    <name evidence="2" type="primary">folE2</name>
    <name evidence="3" type="ORF">SAMN02745728_01975</name>
</gene>
<accession>A0A1M7TGB9</accession>
<dbReference type="GO" id="GO:0003934">
    <property type="term" value="F:GTP cyclohydrolase I activity"/>
    <property type="evidence" value="ECO:0007669"/>
    <property type="project" value="UniProtKB-UniRule"/>
</dbReference>
<dbReference type="PANTHER" id="PTHR36445">
    <property type="entry name" value="GTP CYCLOHYDROLASE MPTA"/>
    <property type="match status" value="1"/>
</dbReference>
<dbReference type="UniPathway" id="UPA00848">
    <property type="reaction ID" value="UER00151"/>
</dbReference>
<dbReference type="RefSeq" id="WP_072697660.1">
    <property type="nucleotide sequence ID" value="NZ_FRDI01000011.1"/>
</dbReference>
<sequence>MQDIQNSPSSVPIAIDRVGIKSLRVPIWIKDRSKGRQHSVATINLGADLPACKKGTHMSRLVEVIENWEEELDYSTLKKLLENIQQRLQAHKAYVSFMFPYFMSKLAPATQISGLMGYDCVLTGELTEHKKPVFTLTVIVPVMTVCPCSKAISDEGAHSQRALATVSVKQKGFAWIEEFIEIIESSASSQVYSILKRADEKTVTENAFASPCFVEDVVRNIALKLAEHKHVSWYKVEVESFESIHAHNAYAYIESENLSE</sequence>
<name>A0A1M7TGB9_9BACT</name>
<comment type="function">
    <text evidence="2">Converts GTP to 7,8-dihydroneopterin triphosphate.</text>
</comment>
<dbReference type="InterPro" id="IPR022838">
    <property type="entry name" value="GTP_cyclohydrolase_FolE2"/>
</dbReference>
<evidence type="ECO:0000256" key="1">
    <source>
        <dbReference type="ARBA" id="ARBA00022801"/>
    </source>
</evidence>
<dbReference type="PANTHER" id="PTHR36445:SF1">
    <property type="entry name" value="GTP CYCLOHYDROLASE MPTA"/>
    <property type="match status" value="1"/>
</dbReference>
<evidence type="ECO:0000313" key="3">
    <source>
        <dbReference type="EMBL" id="SHN69658.1"/>
    </source>
</evidence>
<dbReference type="OrthoDB" id="9774824at2"/>
<dbReference type="STRING" id="1121455.SAMN02745728_01975"/>